<proteinExistence type="predicted"/>
<comment type="caution">
    <text evidence="2">The sequence shown here is derived from an EMBL/GenBank/DDBJ whole genome shotgun (WGS) entry which is preliminary data.</text>
</comment>
<feature type="transmembrane region" description="Helical" evidence="1">
    <location>
        <begin position="226"/>
        <end position="248"/>
    </location>
</feature>
<keyword evidence="1" id="KW-1133">Transmembrane helix</keyword>
<dbReference type="AlphaFoldDB" id="A0A423NR05"/>
<evidence type="ECO:0000313" key="3">
    <source>
        <dbReference type="Proteomes" id="UP000284207"/>
    </source>
</evidence>
<dbReference type="EMBL" id="MOCA01000004">
    <property type="protein sequence ID" value="ROO00680.1"/>
    <property type="molecule type" value="Genomic_DNA"/>
</dbReference>
<accession>A0A423NR05</accession>
<feature type="transmembrane region" description="Helical" evidence="1">
    <location>
        <begin position="254"/>
        <end position="275"/>
    </location>
</feature>
<organism evidence="2 3">
    <name type="scientific">Pseudomonas moraviensis</name>
    <dbReference type="NCBI Taxonomy" id="321662"/>
    <lineage>
        <taxon>Bacteria</taxon>
        <taxon>Pseudomonadati</taxon>
        <taxon>Pseudomonadota</taxon>
        <taxon>Gammaproteobacteria</taxon>
        <taxon>Pseudomonadales</taxon>
        <taxon>Pseudomonadaceae</taxon>
        <taxon>Pseudomonas</taxon>
    </lineage>
</organism>
<reference evidence="2 3" key="1">
    <citation type="submission" date="2016-10" db="EMBL/GenBank/DDBJ databases">
        <title>Comparative genome analysis of multiple Pseudomonas spp. focuses on biocontrol and plant growth promoting traits.</title>
        <authorList>
            <person name="Tao X.-Y."/>
            <person name="Taylor C.G."/>
        </authorList>
    </citation>
    <scope>NUCLEOTIDE SEQUENCE [LARGE SCALE GENOMIC DNA]</scope>
    <source>
        <strain evidence="2 3">36B3</strain>
    </source>
</reference>
<gene>
    <name evidence="2" type="ORF">BK674_08925</name>
</gene>
<dbReference type="Proteomes" id="UP000284207">
    <property type="component" value="Unassembled WGS sequence"/>
</dbReference>
<keyword evidence="1" id="KW-0472">Membrane</keyword>
<keyword evidence="1" id="KW-0812">Transmembrane</keyword>
<evidence type="ECO:0000256" key="1">
    <source>
        <dbReference type="SAM" id="Phobius"/>
    </source>
</evidence>
<evidence type="ECO:0000313" key="2">
    <source>
        <dbReference type="EMBL" id="ROO00680.1"/>
    </source>
</evidence>
<sequence length="357" mass="39273">MVVIEDKGVEGKRHQISTLTDFRVVDVGDFIADDKVLRIFSRTSKHLIYEKHSGVSYGAIDYTTQQSADIGHLDQLLIQAKRKFKGVHHDALQSYKSSILTAIFCADEGITKKAIENLENFIRESPSVKNVVECRDNYIVWISELGIEHWIKRTSEVNAGVLSQFYNIKSLGLVVVPKSKLKKFYGKLASCLVVGLSKGIDCEEDVFEPVKKYIDKCVVDAARFKLVVVVFLISICVLFLAAGVRLYFFGVSGINFQALLIGIFGGALGAMISVLQRAKGLKVELYESIELILLQGAVRISLGCAFGVIALVASKSGLLLELLSQSANKMFLLSVVAGFSERLIPDFIGKIADDGVK</sequence>
<protein>
    <submittedName>
        <fullName evidence="2">Uncharacterized protein</fullName>
    </submittedName>
</protein>
<name>A0A423NR05_9PSED</name>
<feature type="transmembrane region" description="Helical" evidence="1">
    <location>
        <begin position="296"/>
        <end position="314"/>
    </location>
</feature>